<dbReference type="EMBL" id="LAZR01015369">
    <property type="protein sequence ID" value="KKM13494.1"/>
    <property type="molecule type" value="Genomic_DNA"/>
</dbReference>
<reference evidence="1" key="1">
    <citation type="journal article" date="2015" name="Nature">
        <title>Complex archaea that bridge the gap between prokaryotes and eukaryotes.</title>
        <authorList>
            <person name="Spang A."/>
            <person name="Saw J.H."/>
            <person name="Jorgensen S.L."/>
            <person name="Zaremba-Niedzwiedzka K."/>
            <person name="Martijn J."/>
            <person name="Lind A.E."/>
            <person name="van Eijk R."/>
            <person name="Schleper C."/>
            <person name="Guy L."/>
            <person name="Ettema T.J."/>
        </authorList>
    </citation>
    <scope>NUCLEOTIDE SEQUENCE</scope>
</reference>
<proteinExistence type="predicted"/>
<dbReference type="AlphaFoldDB" id="A0A0F9I1H2"/>
<protein>
    <submittedName>
        <fullName evidence="1">Uncharacterized protein</fullName>
    </submittedName>
</protein>
<sequence>MAVSCYRGALGPIANKLFLAGKSRFPSCLLNRTPNARRFSILRPGANFEIIIGSLCQKQYRDISEKVRKESQKFLLHKDIPAIMSSDFTFKSLEWKDSLADLNPVSIQANIVAWQASHTQIPLVLKNGTTKILNSDKQILVNQLAYVLNSGKHTLSKKVVSINKGCDNGDFLALQIPFLVNQKVNDIKIILTNGKREKLETASRFAALLIDKKDVSWAIANSFKGIPEQANNYPDHQKLFMFYRLAIVEKHKNISRFVEERLKFMTTKDIGVASFLLYDKQSVATMTKKYGYRENKVNSSQEIIHFEKSLGEKIETILLNRGLPKEDLLVVNTAYTPKAVDKMIHQLGGQILLMSKIATTTDDGNKINVLGTIFKKGLPL</sequence>
<gene>
    <name evidence="1" type="ORF">LCGC14_1715690</name>
</gene>
<organism evidence="1">
    <name type="scientific">marine sediment metagenome</name>
    <dbReference type="NCBI Taxonomy" id="412755"/>
    <lineage>
        <taxon>unclassified sequences</taxon>
        <taxon>metagenomes</taxon>
        <taxon>ecological metagenomes</taxon>
    </lineage>
</organism>
<evidence type="ECO:0000313" key="1">
    <source>
        <dbReference type="EMBL" id="KKM13494.1"/>
    </source>
</evidence>
<comment type="caution">
    <text evidence="1">The sequence shown here is derived from an EMBL/GenBank/DDBJ whole genome shotgun (WGS) entry which is preliminary data.</text>
</comment>
<accession>A0A0F9I1H2</accession>
<name>A0A0F9I1H2_9ZZZZ</name>